<gene>
    <name evidence="2" type="ORF">Taro_046636</name>
</gene>
<organism evidence="2 3">
    <name type="scientific">Colocasia esculenta</name>
    <name type="common">Wild taro</name>
    <name type="synonym">Arum esculentum</name>
    <dbReference type="NCBI Taxonomy" id="4460"/>
    <lineage>
        <taxon>Eukaryota</taxon>
        <taxon>Viridiplantae</taxon>
        <taxon>Streptophyta</taxon>
        <taxon>Embryophyta</taxon>
        <taxon>Tracheophyta</taxon>
        <taxon>Spermatophyta</taxon>
        <taxon>Magnoliopsida</taxon>
        <taxon>Liliopsida</taxon>
        <taxon>Araceae</taxon>
        <taxon>Aroideae</taxon>
        <taxon>Colocasieae</taxon>
        <taxon>Colocasia</taxon>
    </lineage>
</organism>
<evidence type="ECO:0000313" key="3">
    <source>
        <dbReference type="Proteomes" id="UP000652761"/>
    </source>
</evidence>
<comment type="caution">
    <text evidence="2">The sequence shown here is derived from an EMBL/GenBank/DDBJ whole genome shotgun (WGS) entry which is preliminary data.</text>
</comment>
<evidence type="ECO:0000313" key="2">
    <source>
        <dbReference type="EMBL" id="MQM13711.1"/>
    </source>
</evidence>
<reference evidence="2" key="1">
    <citation type="submission" date="2017-07" db="EMBL/GenBank/DDBJ databases">
        <title>Taro Niue Genome Assembly and Annotation.</title>
        <authorList>
            <person name="Atibalentja N."/>
            <person name="Keating K."/>
            <person name="Fields C.J."/>
        </authorList>
    </citation>
    <scope>NUCLEOTIDE SEQUENCE</scope>
    <source>
        <strain evidence="2">Niue_2</strain>
        <tissue evidence="2">Leaf</tissue>
    </source>
</reference>
<evidence type="ECO:0000256" key="1">
    <source>
        <dbReference type="SAM" id="SignalP"/>
    </source>
</evidence>
<protein>
    <recommendedName>
        <fullName evidence="4">Secreted protein</fullName>
    </recommendedName>
</protein>
<accession>A0A843X4E2</accession>
<sequence>MGLQLCVCSCLTCSCGAAVGPFVRDCEAERLFLCCVVRVGYWLDQPVVRSRVLASFFLTRALPLAVVPEFMTRGRGLTSSRCALVLAQLGLSCGLCDLPVESLLSQ</sequence>
<proteinExistence type="predicted"/>
<dbReference type="Proteomes" id="UP000652761">
    <property type="component" value="Unassembled WGS sequence"/>
</dbReference>
<feature type="signal peptide" evidence="1">
    <location>
        <begin position="1"/>
        <end position="17"/>
    </location>
</feature>
<name>A0A843X4E2_COLES</name>
<keyword evidence="3" id="KW-1185">Reference proteome</keyword>
<dbReference type="EMBL" id="NMUH01005795">
    <property type="protein sequence ID" value="MQM13711.1"/>
    <property type="molecule type" value="Genomic_DNA"/>
</dbReference>
<feature type="chain" id="PRO_5032415319" description="Secreted protein" evidence="1">
    <location>
        <begin position="18"/>
        <end position="106"/>
    </location>
</feature>
<keyword evidence="1" id="KW-0732">Signal</keyword>
<dbReference type="AlphaFoldDB" id="A0A843X4E2"/>
<evidence type="ECO:0008006" key="4">
    <source>
        <dbReference type="Google" id="ProtNLM"/>
    </source>
</evidence>